<dbReference type="NCBIfam" id="NF033936">
    <property type="entry name" value="CuZnOut_SO0444"/>
    <property type="match status" value="1"/>
</dbReference>
<feature type="transmembrane region" description="Helical" evidence="7">
    <location>
        <begin position="85"/>
        <end position="105"/>
    </location>
</feature>
<feature type="transmembrane region" description="Helical" evidence="7">
    <location>
        <begin position="48"/>
        <end position="73"/>
    </location>
</feature>
<evidence type="ECO:0000256" key="4">
    <source>
        <dbReference type="ARBA" id="ARBA00022692"/>
    </source>
</evidence>
<feature type="transmembrane region" description="Helical" evidence="7">
    <location>
        <begin position="218"/>
        <end position="243"/>
    </location>
</feature>
<proteinExistence type="inferred from homology"/>
<dbReference type="InterPro" id="IPR005524">
    <property type="entry name" value="DUF318"/>
</dbReference>
<evidence type="ECO:0000256" key="5">
    <source>
        <dbReference type="ARBA" id="ARBA00022989"/>
    </source>
</evidence>
<evidence type="ECO:0000256" key="3">
    <source>
        <dbReference type="ARBA" id="ARBA00022475"/>
    </source>
</evidence>
<feature type="transmembrane region" description="Helical" evidence="7">
    <location>
        <begin position="282"/>
        <end position="304"/>
    </location>
</feature>
<evidence type="ECO:0000256" key="1">
    <source>
        <dbReference type="ARBA" id="ARBA00004651"/>
    </source>
</evidence>
<accession>A0A3E0WPM8</accession>
<keyword evidence="4 7" id="KW-0812">Transmembrane</keyword>
<evidence type="ECO:0000256" key="7">
    <source>
        <dbReference type="SAM" id="Phobius"/>
    </source>
</evidence>
<evidence type="ECO:0000256" key="6">
    <source>
        <dbReference type="ARBA" id="ARBA00023136"/>
    </source>
</evidence>
<comment type="caution">
    <text evidence="8">The sequence shown here is derived from an EMBL/GenBank/DDBJ whole genome shotgun (WGS) entry which is preliminary data.</text>
</comment>
<dbReference type="AlphaFoldDB" id="A0A3E0WPM8"/>
<sequence>MTVFNEILAVALTAAPWLLAGLFAAGLIKALIPQSLLQRWVGGRGLLGIGRAAVIGAPLPLCSCGAIPTALTLHRGGAGRGPTTAFLIGTPSVGVDSIALTYALLGPFMVIARAGGAVVTAITTGVMVAFSERRDTIQQAPAAAPAGTCCASDCGDHSKPSAPATQTRLSSRLQEGMRYAFSDLLQDIGGWILAGLIIAGVIVSFVPPEAMANYGSGILPMLLLAIIGIPLYICASAATPIAAGMLLAGVSPGTALVFLLAGPVTSMATLAVLRKELGTPALAYYLGGIFISTITLGLLTDQLASLLGVNVVSQVGAAHELLPAWLAWSSLFILIALGVRPYLRRLIKR</sequence>
<keyword evidence="3" id="KW-1003">Cell membrane</keyword>
<comment type="subcellular location">
    <subcellularLocation>
        <location evidence="1">Cell membrane</location>
        <topology evidence="1">Multi-pass membrane protein</topology>
    </subcellularLocation>
</comment>
<name>A0A3E0WPM8_9GAMM</name>
<evidence type="ECO:0008006" key="10">
    <source>
        <dbReference type="Google" id="ProtNLM"/>
    </source>
</evidence>
<dbReference type="Pfam" id="PF03773">
    <property type="entry name" value="ArsP_1"/>
    <property type="match status" value="1"/>
</dbReference>
<keyword evidence="9" id="KW-1185">Reference proteome</keyword>
<gene>
    <name evidence="8" type="ORF">CAL65_16320</name>
</gene>
<organism evidence="8 9">
    <name type="scientific">Alkalilimnicola ehrlichii</name>
    <dbReference type="NCBI Taxonomy" id="351052"/>
    <lineage>
        <taxon>Bacteria</taxon>
        <taxon>Pseudomonadati</taxon>
        <taxon>Pseudomonadota</taxon>
        <taxon>Gammaproteobacteria</taxon>
        <taxon>Chromatiales</taxon>
        <taxon>Ectothiorhodospiraceae</taxon>
        <taxon>Alkalilimnicola</taxon>
    </lineage>
</organism>
<dbReference type="RefSeq" id="WP_116303270.1">
    <property type="nucleotide sequence ID" value="NZ_NFZV01000019.1"/>
</dbReference>
<dbReference type="OrthoDB" id="9810876at2"/>
<dbReference type="InterPro" id="IPR052923">
    <property type="entry name" value="UPF0718"/>
</dbReference>
<protein>
    <recommendedName>
        <fullName evidence="10">Permease</fullName>
    </recommendedName>
</protein>
<keyword evidence="6 7" id="KW-0472">Membrane</keyword>
<dbReference type="Proteomes" id="UP000256763">
    <property type="component" value="Unassembled WGS sequence"/>
</dbReference>
<feature type="transmembrane region" description="Helical" evidence="7">
    <location>
        <begin position="324"/>
        <end position="343"/>
    </location>
</feature>
<feature type="transmembrane region" description="Helical" evidence="7">
    <location>
        <begin position="188"/>
        <end position="206"/>
    </location>
</feature>
<reference evidence="9" key="1">
    <citation type="submission" date="2017-05" db="EMBL/GenBank/DDBJ databases">
        <authorList>
            <person name="Sharma S."/>
            <person name="Sidhu C."/>
            <person name="Pinnaka A.K."/>
        </authorList>
    </citation>
    <scope>NUCLEOTIDE SEQUENCE [LARGE SCALE GENOMIC DNA]</scope>
    <source>
        <strain evidence="9">AK93</strain>
    </source>
</reference>
<evidence type="ECO:0000313" key="9">
    <source>
        <dbReference type="Proteomes" id="UP000256763"/>
    </source>
</evidence>
<dbReference type="PANTHER" id="PTHR34184:SF4">
    <property type="entry name" value="UPF0718 PROTEIN YCGR"/>
    <property type="match status" value="1"/>
</dbReference>
<dbReference type="EMBL" id="NFZW01000018">
    <property type="protein sequence ID" value="RFA33915.1"/>
    <property type="molecule type" value="Genomic_DNA"/>
</dbReference>
<comment type="similarity">
    <text evidence="2">Belongs to the UPF0718 family.</text>
</comment>
<evidence type="ECO:0000256" key="2">
    <source>
        <dbReference type="ARBA" id="ARBA00006386"/>
    </source>
</evidence>
<keyword evidence="5 7" id="KW-1133">Transmembrane helix</keyword>
<dbReference type="PANTHER" id="PTHR34184">
    <property type="entry name" value="UPF0718 PROTEIN YCGR"/>
    <property type="match status" value="1"/>
</dbReference>
<evidence type="ECO:0000313" key="8">
    <source>
        <dbReference type="EMBL" id="RFA33915.1"/>
    </source>
</evidence>
<dbReference type="GO" id="GO:0005886">
    <property type="term" value="C:plasma membrane"/>
    <property type="evidence" value="ECO:0007669"/>
    <property type="project" value="UniProtKB-SubCell"/>
</dbReference>